<protein>
    <submittedName>
        <fullName evidence="1">Uncharacterized protein</fullName>
    </submittedName>
</protein>
<dbReference type="EMBL" id="KK198763">
    <property type="protein sequence ID" value="KCW50159.1"/>
    <property type="molecule type" value="Genomic_DNA"/>
</dbReference>
<organism evidence="1">
    <name type="scientific">Eucalyptus grandis</name>
    <name type="common">Flooded gum</name>
    <dbReference type="NCBI Taxonomy" id="71139"/>
    <lineage>
        <taxon>Eukaryota</taxon>
        <taxon>Viridiplantae</taxon>
        <taxon>Streptophyta</taxon>
        <taxon>Embryophyta</taxon>
        <taxon>Tracheophyta</taxon>
        <taxon>Spermatophyta</taxon>
        <taxon>Magnoliopsida</taxon>
        <taxon>eudicotyledons</taxon>
        <taxon>Gunneridae</taxon>
        <taxon>Pentapetalae</taxon>
        <taxon>rosids</taxon>
        <taxon>malvids</taxon>
        <taxon>Myrtales</taxon>
        <taxon>Myrtaceae</taxon>
        <taxon>Myrtoideae</taxon>
        <taxon>Eucalypteae</taxon>
        <taxon>Eucalyptus</taxon>
    </lineage>
</organism>
<proteinExistence type="predicted"/>
<gene>
    <name evidence="1" type="ORF">EUGRSUZ_K03593</name>
</gene>
<dbReference type="InParanoid" id="A0A059A8U4"/>
<name>A0A059A8U4_EUCGR</name>
<accession>A0A059A8U4</accession>
<sequence>MYSLEHKKAFRWRGQSGKQRRKFSYLISIIEDFMVVTTCKITGRHRLPLKANKMMMVCCDSWLIEPPQLPRQGGIKAMYSTRRQSGSVSFRQFEGRNTKLLA</sequence>
<dbReference type="Gramene" id="KCW50159">
    <property type="protein sequence ID" value="KCW50159"/>
    <property type="gene ID" value="EUGRSUZ_K03593"/>
</dbReference>
<dbReference type="AlphaFoldDB" id="A0A059A8U4"/>
<reference evidence="1" key="1">
    <citation type="submission" date="2013-07" db="EMBL/GenBank/DDBJ databases">
        <title>The genome of Eucalyptus grandis.</title>
        <authorList>
            <person name="Schmutz J."/>
            <person name="Hayes R."/>
            <person name="Myburg A."/>
            <person name="Tuskan G."/>
            <person name="Grattapaglia D."/>
            <person name="Rokhsar D.S."/>
        </authorList>
    </citation>
    <scope>NUCLEOTIDE SEQUENCE</scope>
    <source>
        <tissue evidence="1">Leaf extractions</tissue>
    </source>
</reference>
<evidence type="ECO:0000313" key="1">
    <source>
        <dbReference type="EMBL" id="KCW50159.1"/>
    </source>
</evidence>